<evidence type="ECO:0000256" key="7">
    <source>
        <dbReference type="ARBA" id="ARBA00022989"/>
    </source>
</evidence>
<name>A0A2I1K4M8_9LACT</name>
<comment type="caution">
    <text evidence="10">Lacks conserved residue(s) required for the propagation of feature annotation.</text>
</comment>
<dbReference type="InterPro" id="IPR035906">
    <property type="entry name" value="MetI-like_sf"/>
</dbReference>
<feature type="transmembrane region" description="Helical" evidence="9">
    <location>
        <begin position="12"/>
        <end position="33"/>
    </location>
</feature>
<organism evidence="12 13">
    <name type="scientific">Falseniella ignava</name>
    <dbReference type="NCBI Taxonomy" id="137730"/>
    <lineage>
        <taxon>Bacteria</taxon>
        <taxon>Bacillati</taxon>
        <taxon>Bacillota</taxon>
        <taxon>Bacilli</taxon>
        <taxon>Lactobacillales</taxon>
        <taxon>Aerococcaceae</taxon>
        <taxon>Falseniella</taxon>
    </lineage>
</organism>
<feature type="domain" description="ABC transmembrane type-1" evidence="11">
    <location>
        <begin position="69"/>
        <end position="277"/>
    </location>
</feature>
<evidence type="ECO:0000313" key="12">
    <source>
        <dbReference type="EMBL" id="PKY90515.1"/>
    </source>
</evidence>
<accession>A0A2I1K4M8</accession>
<dbReference type="GO" id="GO:0005315">
    <property type="term" value="F:phosphate transmembrane transporter activity"/>
    <property type="evidence" value="ECO:0007669"/>
    <property type="project" value="InterPro"/>
</dbReference>
<dbReference type="AlphaFoldDB" id="A0A2I1K4M8"/>
<evidence type="ECO:0000256" key="10">
    <source>
        <dbReference type="RuleBase" id="RU363054"/>
    </source>
</evidence>
<evidence type="ECO:0000256" key="1">
    <source>
        <dbReference type="ARBA" id="ARBA00004651"/>
    </source>
</evidence>
<dbReference type="GO" id="GO:0006817">
    <property type="term" value="P:phosphate ion transport"/>
    <property type="evidence" value="ECO:0007669"/>
    <property type="project" value="UniProtKB-KW"/>
</dbReference>
<evidence type="ECO:0000256" key="2">
    <source>
        <dbReference type="ARBA" id="ARBA00007069"/>
    </source>
</evidence>
<sequence length="287" mass="31139">MQKNFNEVLMRYIFLICACMSIVSIIFIFYFVFEGGLPFIMEEGIGNFIFNTVWRPTASNPSFGIGPMIIGSFIVTIGAVIVGVPIGVLTAVFLAYYCPKNLYRLVKPAVNLMASIPSIVYGYFALRMLVPFFQKVMGGSGMNMVTASVLLGIMILPTIIGLSESSIRSVPKSYYQASIGLGANHDRSVMAVVVPAARSGIFSSIILGIGRAIGETMAVILVTGNQPRIPSSLNQGVRTLTTNIVLEMGYASGRHRESLIATAVVLFIFIIILNAIFMVVKNRGVKK</sequence>
<evidence type="ECO:0000259" key="11">
    <source>
        <dbReference type="PROSITE" id="PS50928"/>
    </source>
</evidence>
<dbReference type="PROSITE" id="PS50928">
    <property type="entry name" value="ABC_TM1"/>
    <property type="match status" value="1"/>
</dbReference>
<feature type="transmembrane region" description="Helical" evidence="9">
    <location>
        <begin position="69"/>
        <end position="97"/>
    </location>
</feature>
<feature type="transmembrane region" description="Helical" evidence="9">
    <location>
        <begin position="142"/>
        <end position="162"/>
    </location>
</feature>
<dbReference type="PANTHER" id="PTHR30425:SF1">
    <property type="entry name" value="PHOSPHATE TRANSPORT SYSTEM PERMEASE PROTEIN PSTC"/>
    <property type="match status" value="1"/>
</dbReference>
<comment type="similarity">
    <text evidence="2 10">Belongs to the binding-protein-dependent transport system permease family. CysTW subfamily.</text>
</comment>
<dbReference type="PANTHER" id="PTHR30425">
    <property type="entry name" value="PHOSPHATE TRANSPORT SYSTEM PERMEASE PROTEIN PST"/>
    <property type="match status" value="1"/>
</dbReference>
<dbReference type="EMBL" id="PKHE01000002">
    <property type="protein sequence ID" value="PKY90515.1"/>
    <property type="molecule type" value="Genomic_DNA"/>
</dbReference>
<dbReference type="OrthoDB" id="9785113at2"/>
<keyword evidence="7 9" id="KW-1133">Transmembrane helix</keyword>
<evidence type="ECO:0000256" key="9">
    <source>
        <dbReference type="RuleBase" id="RU363032"/>
    </source>
</evidence>
<dbReference type="SUPFAM" id="SSF161098">
    <property type="entry name" value="MetI-like"/>
    <property type="match status" value="1"/>
</dbReference>
<proteinExistence type="inferred from homology"/>
<keyword evidence="8 9" id="KW-0472">Membrane</keyword>
<feature type="transmembrane region" description="Helical" evidence="9">
    <location>
        <begin position="258"/>
        <end position="280"/>
    </location>
</feature>
<dbReference type="Gene3D" id="1.10.3720.10">
    <property type="entry name" value="MetI-like"/>
    <property type="match status" value="1"/>
</dbReference>
<dbReference type="Pfam" id="PF00528">
    <property type="entry name" value="BPD_transp_1"/>
    <property type="match status" value="1"/>
</dbReference>
<evidence type="ECO:0000313" key="13">
    <source>
        <dbReference type="Proteomes" id="UP000234384"/>
    </source>
</evidence>
<dbReference type="InterPro" id="IPR011864">
    <property type="entry name" value="Phosphate_PstC"/>
</dbReference>
<comment type="caution">
    <text evidence="12">The sequence shown here is derived from an EMBL/GenBank/DDBJ whole genome shotgun (WGS) entry which is preliminary data.</text>
</comment>
<feature type="transmembrane region" description="Helical" evidence="9">
    <location>
        <begin position="109"/>
        <end position="130"/>
    </location>
</feature>
<evidence type="ECO:0000256" key="3">
    <source>
        <dbReference type="ARBA" id="ARBA00022448"/>
    </source>
</evidence>
<evidence type="ECO:0000256" key="6">
    <source>
        <dbReference type="ARBA" id="ARBA00022692"/>
    </source>
</evidence>
<keyword evidence="5 10" id="KW-0592">Phosphate transport</keyword>
<gene>
    <name evidence="12" type="primary">pstC</name>
    <name evidence="12" type="ORF">CYJ57_01235</name>
</gene>
<keyword evidence="4 10" id="KW-1003">Cell membrane</keyword>
<evidence type="ECO:0000256" key="4">
    <source>
        <dbReference type="ARBA" id="ARBA00022475"/>
    </source>
</evidence>
<comment type="function">
    <text evidence="10">Part of the binding-protein-dependent transport system for phosphate; probably responsible for the translocation of the substrate across the membrane.</text>
</comment>
<dbReference type="NCBIfam" id="TIGR02138">
    <property type="entry name" value="phosphate_pstC"/>
    <property type="match status" value="1"/>
</dbReference>
<protein>
    <recommendedName>
        <fullName evidence="10">Phosphate transport system permease protein</fullName>
    </recommendedName>
</protein>
<dbReference type="Proteomes" id="UP000234384">
    <property type="component" value="Unassembled WGS sequence"/>
</dbReference>
<dbReference type="InterPro" id="IPR000515">
    <property type="entry name" value="MetI-like"/>
</dbReference>
<keyword evidence="6 9" id="KW-0812">Transmembrane</keyword>
<dbReference type="CDD" id="cd06261">
    <property type="entry name" value="TM_PBP2"/>
    <property type="match status" value="1"/>
</dbReference>
<comment type="subcellular location">
    <subcellularLocation>
        <location evidence="1 9">Cell membrane</location>
        <topology evidence="1 9">Multi-pass membrane protein</topology>
    </subcellularLocation>
</comment>
<evidence type="ECO:0000256" key="5">
    <source>
        <dbReference type="ARBA" id="ARBA00022592"/>
    </source>
</evidence>
<keyword evidence="3 9" id="KW-0813">Transport</keyword>
<dbReference type="GO" id="GO:0005886">
    <property type="term" value="C:plasma membrane"/>
    <property type="evidence" value="ECO:0007669"/>
    <property type="project" value="UniProtKB-SubCell"/>
</dbReference>
<evidence type="ECO:0000256" key="8">
    <source>
        <dbReference type="ARBA" id="ARBA00023136"/>
    </source>
</evidence>
<dbReference type="RefSeq" id="WP_006701708.1">
    <property type="nucleotide sequence ID" value="NZ_PKHE01000002.1"/>
</dbReference>
<dbReference type="InterPro" id="IPR051124">
    <property type="entry name" value="Phosphate_Transport_Permease"/>
</dbReference>
<reference evidence="12 13" key="1">
    <citation type="submission" date="2017-12" db="EMBL/GenBank/DDBJ databases">
        <title>Phylogenetic diversity of female urinary microbiome.</title>
        <authorList>
            <person name="Thomas-White K."/>
            <person name="Wolfe A.J."/>
        </authorList>
    </citation>
    <scope>NUCLEOTIDE SEQUENCE [LARGE SCALE GENOMIC DNA]</scope>
    <source>
        <strain evidence="12 13">UMB0898</strain>
    </source>
</reference>